<comment type="caution">
    <text evidence="2">The sequence shown here is derived from an EMBL/GenBank/DDBJ whole genome shotgun (WGS) entry which is preliminary data.</text>
</comment>
<evidence type="ECO:0000313" key="3">
    <source>
        <dbReference type="Proteomes" id="UP000634579"/>
    </source>
</evidence>
<dbReference type="RefSeq" id="WP_194676281.1">
    <property type="nucleotide sequence ID" value="NZ_JADKRP010000007.1"/>
</dbReference>
<dbReference type="InterPro" id="IPR036705">
    <property type="entry name" value="Ribosyl_crysJ1_sf"/>
</dbReference>
<keyword evidence="1" id="KW-0460">Magnesium</keyword>
<keyword evidence="3" id="KW-1185">Reference proteome</keyword>
<dbReference type="Pfam" id="PF03747">
    <property type="entry name" value="ADP_ribosyl_GH"/>
    <property type="match status" value="1"/>
</dbReference>
<keyword evidence="1" id="KW-0479">Metal-binding</keyword>
<dbReference type="InterPro" id="IPR050792">
    <property type="entry name" value="ADP-ribosylglycohydrolase"/>
</dbReference>
<feature type="binding site" evidence="1">
    <location>
        <position position="81"/>
    </location>
    <ligand>
        <name>Mg(2+)</name>
        <dbReference type="ChEBI" id="CHEBI:18420"/>
        <label>1</label>
    </ligand>
</feature>
<dbReference type="InterPro" id="IPR005502">
    <property type="entry name" value="Ribosyl_crysJ1"/>
</dbReference>
<comment type="cofactor">
    <cofactor evidence="1">
        <name>Mg(2+)</name>
        <dbReference type="ChEBI" id="CHEBI:18420"/>
    </cofactor>
    <text evidence="1">Binds 2 magnesium ions per subunit.</text>
</comment>
<sequence length="352" mass="37273">MSRERAEGALLGLAAGDAASYAALNHRLGSADNYQLGAAGQIRGAIRRFDKQLDDQRVNKRMMPFTLSLDPAIVQFCATDDAEQAAITALALLKAKPDPSASELFDTWLSYVTEDPERTWLSVADRAAVVNAGLGMCPPQTGSDNPHLYDDSSVVRAVPVGVRWAGDPITAATIAARVASATNAEVGVESARVMAATIAHLIATGDIGAAITSGRAQLSEDSWLTRGIDRAFAILEEERSAFAAVPRWSNEIVSPEYSFGNIAAETLPLALAISASTHNFSEGLGLATMIPKLSDTLPALVGALHGARQGMAEIPETWRSRADILHGVCIPSVAGQSMRHLASMLWDERSIG</sequence>
<protein>
    <submittedName>
        <fullName evidence="2">ADP-ribosylglycohydrolase family protein</fullName>
    </submittedName>
</protein>
<dbReference type="GO" id="GO:0046872">
    <property type="term" value="F:metal ion binding"/>
    <property type="evidence" value="ECO:0007669"/>
    <property type="project" value="UniProtKB-KW"/>
</dbReference>
<dbReference type="AlphaFoldDB" id="A0A8I0SMZ1"/>
<dbReference type="Proteomes" id="UP000634579">
    <property type="component" value="Unassembled WGS sequence"/>
</dbReference>
<gene>
    <name evidence="2" type="ORF">ITJ42_15955</name>
</gene>
<dbReference type="PANTHER" id="PTHR16222">
    <property type="entry name" value="ADP-RIBOSYLGLYCOHYDROLASE"/>
    <property type="match status" value="1"/>
</dbReference>
<dbReference type="GO" id="GO:0016787">
    <property type="term" value="F:hydrolase activity"/>
    <property type="evidence" value="ECO:0007669"/>
    <property type="project" value="UniProtKB-KW"/>
</dbReference>
<reference evidence="2 3" key="1">
    <citation type="submission" date="2020-10" db="EMBL/GenBank/DDBJ databases">
        <title>Draft genome sequences of plant-associated actinobacteria.</title>
        <authorList>
            <person name="Tarlachkov S.V."/>
            <person name="Starodumova I.P."/>
            <person name="Dorofeeva L.V."/>
            <person name="Prisyazhnaya N.V."/>
            <person name="Roubtsova T.V."/>
            <person name="Chizhov V.N."/>
            <person name="Nadler S.A."/>
            <person name="Subbotin S.A."/>
            <person name="Evtushenko L.I."/>
        </authorList>
    </citation>
    <scope>NUCLEOTIDE SEQUENCE [LARGE SCALE GENOMIC DNA]</scope>
    <source>
        <strain evidence="2 3">VKM Ac-2886</strain>
    </source>
</reference>
<dbReference type="Gene3D" id="1.10.4080.10">
    <property type="entry name" value="ADP-ribosylation/Crystallin J1"/>
    <property type="match status" value="1"/>
</dbReference>
<feature type="binding site" evidence="1">
    <location>
        <position position="79"/>
    </location>
    <ligand>
        <name>Mg(2+)</name>
        <dbReference type="ChEBI" id="CHEBI:18420"/>
        <label>1</label>
    </ligand>
</feature>
<keyword evidence="2" id="KW-0378">Hydrolase</keyword>
<dbReference type="PANTHER" id="PTHR16222:SF12">
    <property type="entry name" value="ADP-RIBOSYLGLYCOHYDROLASE-RELATED"/>
    <property type="match status" value="1"/>
</dbReference>
<evidence type="ECO:0000256" key="1">
    <source>
        <dbReference type="PIRSR" id="PIRSR605502-1"/>
    </source>
</evidence>
<feature type="binding site" evidence="1">
    <location>
        <position position="295"/>
    </location>
    <ligand>
        <name>Mg(2+)</name>
        <dbReference type="ChEBI" id="CHEBI:18420"/>
        <label>1</label>
    </ligand>
</feature>
<dbReference type="SUPFAM" id="SSF101478">
    <property type="entry name" value="ADP-ribosylglycohydrolase"/>
    <property type="match status" value="1"/>
</dbReference>
<organism evidence="2 3">
    <name type="scientific">Clavibacter phaseoli</name>
    <dbReference type="NCBI Taxonomy" id="1734031"/>
    <lineage>
        <taxon>Bacteria</taxon>
        <taxon>Bacillati</taxon>
        <taxon>Actinomycetota</taxon>
        <taxon>Actinomycetes</taxon>
        <taxon>Micrococcales</taxon>
        <taxon>Microbacteriaceae</taxon>
        <taxon>Clavibacter</taxon>
    </lineage>
</organism>
<proteinExistence type="predicted"/>
<evidence type="ECO:0000313" key="2">
    <source>
        <dbReference type="EMBL" id="MBF4632714.1"/>
    </source>
</evidence>
<feature type="binding site" evidence="1">
    <location>
        <position position="80"/>
    </location>
    <ligand>
        <name>Mg(2+)</name>
        <dbReference type="ChEBI" id="CHEBI:18420"/>
        <label>1</label>
    </ligand>
</feature>
<feature type="binding site" evidence="1">
    <location>
        <position position="296"/>
    </location>
    <ligand>
        <name>Mg(2+)</name>
        <dbReference type="ChEBI" id="CHEBI:18420"/>
        <label>1</label>
    </ligand>
</feature>
<name>A0A8I0SMZ1_9MICO</name>
<dbReference type="EMBL" id="JADKRP010000007">
    <property type="protein sequence ID" value="MBF4632714.1"/>
    <property type="molecule type" value="Genomic_DNA"/>
</dbReference>
<accession>A0A8I0SMZ1</accession>